<dbReference type="AlphaFoldDB" id="A0A072TEJ4"/>
<keyword evidence="4" id="KW-1185">Reference proteome</keyword>
<evidence type="ECO:0000256" key="1">
    <source>
        <dbReference type="SAM" id="MobiDB-lite"/>
    </source>
</evidence>
<dbReference type="EMBL" id="KL403138">
    <property type="protein sequence ID" value="KEH15964.1"/>
    <property type="molecule type" value="Genomic_DNA"/>
</dbReference>
<protein>
    <submittedName>
        <fullName evidence="2 3">Uncharacterized protein</fullName>
    </submittedName>
</protein>
<reference evidence="2 4" key="1">
    <citation type="journal article" date="2011" name="Nature">
        <title>The Medicago genome provides insight into the evolution of rhizobial symbioses.</title>
        <authorList>
            <person name="Young N.D."/>
            <person name="Debelle F."/>
            <person name="Oldroyd G.E."/>
            <person name="Geurts R."/>
            <person name="Cannon S.B."/>
            <person name="Udvardi M.K."/>
            <person name="Benedito V.A."/>
            <person name="Mayer K.F."/>
            <person name="Gouzy J."/>
            <person name="Schoof H."/>
            <person name="Van de Peer Y."/>
            <person name="Proost S."/>
            <person name="Cook D.R."/>
            <person name="Meyers B.C."/>
            <person name="Spannagl M."/>
            <person name="Cheung F."/>
            <person name="De Mita S."/>
            <person name="Krishnakumar V."/>
            <person name="Gundlach H."/>
            <person name="Zhou S."/>
            <person name="Mudge J."/>
            <person name="Bharti A.K."/>
            <person name="Murray J.D."/>
            <person name="Naoumkina M.A."/>
            <person name="Rosen B."/>
            <person name="Silverstein K.A."/>
            <person name="Tang H."/>
            <person name="Rombauts S."/>
            <person name="Zhao P.X."/>
            <person name="Zhou P."/>
            <person name="Barbe V."/>
            <person name="Bardou P."/>
            <person name="Bechner M."/>
            <person name="Bellec A."/>
            <person name="Berger A."/>
            <person name="Berges H."/>
            <person name="Bidwell S."/>
            <person name="Bisseling T."/>
            <person name="Choisne N."/>
            <person name="Couloux A."/>
            <person name="Denny R."/>
            <person name="Deshpande S."/>
            <person name="Dai X."/>
            <person name="Doyle J.J."/>
            <person name="Dudez A.M."/>
            <person name="Farmer A.D."/>
            <person name="Fouteau S."/>
            <person name="Franken C."/>
            <person name="Gibelin C."/>
            <person name="Gish J."/>
            <person name="Goldstein S."/>
            <person name="Gonzalez A.J."/>
            <person name="Green P.J."/>
            <person name="Hallab A."/>
            <person name="Hartog M."/>
            <person name="Hua A."/>
            <person name="Humphray S.J."/>
            <person name="Jeong D.H."/>
            <person name="Jing Y."/>
            <person name="Jocker A."/>
            <person name="Kenton S.M."/>
            <person name="Kim D.J."/>
            <person name="Klee K."/>
            <person name="Lai H."/>
            <person name="Lang C."/>
            <person name="Lin S."/>
            <person name="Macmil S.L."/>
            <person name="Magdelenat G."/>
            <person name="Matthews L."/>
            <person name="McCorrison J."/>
            <person name="Monaghan E.L."/>
            <person name="Mun J.H."/>
            <person name="Najar F.Z."/>
            <person name="Nicholson C."/>
            <person name="Noirot C."/>
            <person name="O'Bleness M."/>
            <person name="Paule C.R."/>
            <person name="Poulain J."/>
            <person name="Prion F."/>
            <person name="Qin B."/>
            <person name="Qu C."/>
            <person name="Retzel E.F."/>
            <person name="Riddle C."/>
            <person name="Sallet E."/>
            <person name="Samain S."/>
            <person name="Samson N."/>
            <person name="Sanders I."/>
            <person name="Saurat O."/>
            <person name="Scarpelli C."/>
            <person name="Schiex T."/>
            <person name="Segurens B."/>
            <person name="Severin A.J."/>
            <person name="Sherrier D.J."/>
            <person name="Shi R."/>
            <person name="Sims S."/>
            <person name="Singer S.R."/>
            <person name="Sinharoy S."/>
            <person name="Sterck L."/>
            <person name="Viollet A."/>
            <person name="Wang B.B."/>
            <person name="Wang K."/>
            <person name="Wang M."/>
            <person name="Wang X."/>
            <person name="Warfsmann J."/>
            <person name="Weissenbach J."/>
            <person name="White D.D."/>
            <person name="White J.D."/>
            <person name="Wiley G.B."/>
            <person name="Wincker P."/>
            <person name="Xing Y."/>
            <person name="Yang L."/>
            <person name="Yao Z."/>
            <person name="Ying F."/>
            <person name="Zhai J."/>
            <person name="Zhou L."/>
            <person name="Zuber A."/>
            <person name="Denarie J."/>
            <person name="Dixon R.A."/>
            <person name="May G.D."/>
            <person name="Schwartz D.C."/>
            <person name="Rogers J."/>
            <person name="Quetier F."/>
            <person name="Town C.D."/>
            <person name="Roe B.A."/>
        </authorList>
    </citation>
    <scope>NUCLEOTIDE SEQUENCE [LARGE SCALE GENOMIC DNA]</scope>
    <source>
        <strain evidence="2">A17</strain>
        <strain evidence="3 4">cv. Jemalong A17</strain>
    </source>
</reference>
<name>A0A072TEJ4_MEDTR</name>
<feature type="region of interest" description="Disordered" evidence="1">
    <location>
        <begin position="56"/>
        <end position="88"/>
    </location>
</feature>
<evidence type="ECO:0000313" key="4">
    <source>
        <dbReference type="Proteomes" id="UP000002051"/>
    </source>
</evidence>
<evidence type="ECO:0000313" key="3">
    <source>
        <dbReference type="EnsemblPlants" id="KEH15964"/>
    </source>
</evidence>
<reference evidence="3" key="3">
    <citation type="submission" date="2015-06" db="UniProtKB">
        <authorList>
            <consortium name="EnsemblPlants"/>
        </authorList>
    </citation>
    <scope>IDENTIFICATION</scope>
    <source>
        <strain evidence="3">cv. Jemalong A17</strain>
    </source>
</reference>
<organism evidence="2 4">
    <name type="scientific">Medicago truncatula</name>
    <name type="common">Barrel medic</name>
    <name type="synonym">Medicago tribuloides</name>
    <dbReference type="NCBI Taxonomy" id="3880"/>
    <lineage>
        <taxon>Eukaryota</taxon>
        <taxon>Viridiplantae</taxon>
        <taxon>Streptophyta</taxon>
        <taxon>Embryophyta</taxon>
        <taxon>Tracheophyta</taxon>
        <taxon>Spermatophyta</taxon>
        <taxon>Magnoliopsida</taxon>
        <taxon>eudicotyledons</taxon>
        <taxon>Gunneridae</taxon>
        <taxon>Pentapetalae</taxon>
        <taxon>rosids</taxon>
        <taxon>fabids</taxon>
        <taxon>Fabales</taxon>
        <taxon>Fabaceae</taxon>
        <taxon>Papilionoideae</taxon>
        <taxon>50 kb inversion clade</taxon>
        <taxon>NPAAA clade</taxon>
        <taxon>Hologalegina</taxon>
        <taxon>IRL clade</taxon>
        <taxon>Trifolieae</taxon>
        <taxon>Medicago</taxon>
    </lineage>
</organism>
<proteinExistence type="predicted"/>
<sequence>MVMLNFHKISLRPLWSIFIIYQKPKIIFKSKASSKQKRVKKTQEHEIGQFATEHFARRKDNPPWRANGEQVASSHWDDPPRRKCSPPW</sequence>
<dbReference type="HOGENOM" id="CLU_2472537_0_0_1"/>
<dbReference type="EnsemblPlants" id="KEH15964">
    <property type="protein sequence ID" value="KEH15964"/>
    <property type="gene ID" value="MTR_0413s0050"/>
</dbReference>
<evidence type="ECO:0000313" key="2">
    <source>
        <dbReference type="EMBL" id="KEH15964.1"/>
    </source>
</evidence>
<gene>
    <name evidence="2" type="ORF">MTR_0413s0050</name>
</gene>
<accession>A0A072TEJ4</accession>
<reference evidence="2 4" key="2">
    <citation type="journal article" date="2014" name="BMC Genomics">
        <title>An improved genome release (version Mt4.0) for the model legume Medicago truncatula.</title>
        <authorList>
            <person name="Tang H."/>
            <person name="Krishnakumar V."/>
            <person name="Bidwell S."/>
            <person name="Rosen B."/>
            <person name="Chan A."/>
            <person name="Zhou S."/>
            <person name="Gentzbittel L."/>
            <person name="Childs K.L."/>
            <person name="Yandell M."/>
            <person name="Gundlach H."/>
            <person name="Mayer K.F."/>
            <person name="Schwartz D.C."/>
            <person name="Town C.D."/>
        </authorList>
    </citation>
    <scope>GENOME REANNOTATION</scope>
    <source>
        <strain evidence="2">A17</strain>
        <strain evidence="3 4">cv. Jemalong A17</strain>
    </source>
</reference>
<dbReference type="Proteomes" id="UP000002051">
    <property type="component" value="Unassembled WGS sequence"/>
</dbReference>